<dbReference type="Proteomes" id="UP001519460">
    <property type="component" value="Unassembled WGS sequence"/>
</dbReference>
<feature type="region of interest" description="Disordered" evidence="1">
    <location>
        <begin position="52"/>
        <end position="79"/>
    </location>
</feature>
<evidence type="ECO:0000313" key="3">
    <source>
        <dbReference type="Proteomes" id="UP001519460"/>
    </source>
</evidence>
<sequence>MERRVAALFSSKSGNIFDLESEGIKELIEDYFAVSNSCEECDFLPEDSDEEEEFSCEDGATPGRSANEDEVSSPDFEDVETEQPVIRIAGEADSVLLVCSSCGIIIQSDSGAVLNCVLQIKQNRLTLELFFSSVLTRILHRSNWKKESHPWEYPNEKSTFQNSDVAAVKQLTTRSLSHLFHILNVCHPAFIAGATREAGPPLPQRVYYFNLGDVRRDMRKLPHQWTVLEDKQDMIAFGVAQDCTVTIRVNVLNDLATQVYIMGGMYMSATRLSTFGDSSLGRLPLSFNNIKNMHRCNSS</sequence>
<proteinExistence type="predicted"/>
<gene>
    <name evidence="2" type="ORF">BaRGS_00011251</name>
</gene>
<reference evidence="2 3" key="1">
    <citation type="journal article" date="2023" name="Sci. Data">
        <title>Genome assembly of the Korean intertidal mud-creeper Batillaria attramentaria.</title>
        <authorList>
            <person name="Patra A.K."/>
            <person name="Ho P.T."/>
            <person name="Jun S."/>
            <person name="Lee S.J."/>
            <person name="Kim Y."/>
            <person name="Won Y.J."/>
        </authorList>
    </citation>
    <scope>NUCLEOTIDE SEQUENCE [LARGE SCALE GENOMIC DNA]</scope>
    <source>
        <strain evidence="2">Wonlab-2016</strain>
    </source>
</reference>
<protein>
    <submittedName>
        <fullName evidence="2">Uncharacterized protein</fullName>
    </submittedName>
</protein>
<feature type="compositionally biased region" description="Acidic residues" evidence="1">
    <location>
        <begin position="68"/>
        <end position="79"/>
    </location>
</feature>
<comment type="caution">
    <text evidence="2">The sequence shown here is derived from an EMBL/GenBank/DDBJ whole genome shotgun (WGS) entry which is preliminary data.</text>
</comment>
<name>A0ABD0LEM0_9CAEN</name>
<evidence type="ECO:0000313" key="2">
    <source>
        <dbReference type="EMBL" id="KAK7497611.1"/>
    </source>
</evidence>
<organism evidence="2 3">
    <name type="scientific">Batillaria attramentaria</name>
    <dbReference type="NCBI Taxonomy" id="370345"/>
    <lineage>
        <taxon>Eukaryota</taxon>
        <taxon>Metazoa</taxon>
        <taxon>Spiralia</taxon>
        <taxon>Lophotrochozoa</taxon>
        <taxon>Mollusca</taxon>
        <taxon>Gastropoda</taxon>
        <taxon>Caenogastropoda</taxon>
        <taxon>Sorbeoconcha</taxon>
        <taxon>Cerithioidea</taxon>
        <taxon>Batillariidae</taxon>
        <taxon>Batillaria</taxon>
    </lineage>
</organism>
<keyword evidence="3" id="KW-1185">Reference proteome</keyword>
<accession>A0ABD0LEM0</accession>
<evidence type="ECO:0000256" key="1">
    <source>
        <dbReference type="SAM" id="MobiDB-lite"/>
    </source>
</evidence>
<dbReference type="EMBL" id="JACVVK020000057">
    <property type="protein sequence ID" value="KAK7497611.1"/>
    <property type="molecule type" value="Genomic_DNA"/>
</dbReference>
<dbReference type="AlphaFoldDB" id="A0ABD0LEM0"/>